<proteinExistence type="predicted"/>
<feature type="region of interest" description="Disordered" evidence="1">
    <location>
        <begin position="36"/>
        <end position="64"/>
    </location>
</feature>
<dbReference type="Proteomes" id="UP000033500">
    <property type="component" value="Unassembled WGS sequence"/>
</dbReference>
<accession>A0A0F4TW45</accession>
<dbReference type="AlphaFoldDB" id="A0A0F4TW45"/>
<evidence type="ECO:0000313" key="2">
    <source>
        <dbReference type="EMBL" id="KJZ48698.1"/>
    </source>
</evidence>
<feature type="region of interest" description="Disordered" evidence="1">
    <location>
        <begin position="1"/>
        <end position="23"/>
    </location>
</feature>
<evidence type="ECO:0000256" key="1">
    <source>
        <dbReference type="SAM" id="MobiDB-lite"/>
    </source>
</evidence>
<gene>
    <name evidence="2" type="ORF">VC34_03035</name>
</gene>
<dbReference type="EMBL" id="LACD01000002">
    <property type="protein sequence ID" value="KJZ48698.1"/>
    <property type="molecule type" value="Genomic_DNA"/>
</dbReference>
<evidence type="ECO:0000313" key="3">
    <source>
        <dbReference type="Proteomes" id="UP000033500"/>
    </source>
</evidence>
<protein>
    <submittedName>
        <fullName evidence="2">Uncharacterized protein</fullName>
    </submittedName>
</protein>
<dbReference type="PATRIC" id="fig|294.131.peg.1725"/>
<reference evidence="2 3" key="1">
    <citation type="submission" date="2015-03" db="EMBL/GenBank/DDBJ databases">
        <title>Comparative genomics of Pseudomonas insights into diversity of traits involved in vanlence and defense.</title>
        <authorList>
            <person name="Qin Y."/>
        </authorList>
    </citation>
    <scope>NUCLEOTIDE SEQUENCE [LARGE SCALE GENOMIC DNA]</scope>
    <source>
        <strain evidence="2 3">C3</strain>
    </source>
</reference>
<sequence>MRVGMRRWTVFRSPPPQDKSWHEGKLPEALNKARAHPQWSSLNAHPKLNPAERQEQIEVLAHQL</sequence>
<name>A0A0F4TW45_PSEFL</name>
<comment type="caution">
    <text evidence="2">The sequence shown here is derived from an EMBL/GenBank/DDBJ whole genome shotgun (WGS) entry which is preliminary data.</text>
</comment>
<organism evidence="2 3">
    <name type="scientific">Pseudomonas fluorescens</name>
    <dbReference type="NCBI Taxonomy" id="294"/>
    <lineage>
        <taxon>Bacteria</taxon>
        <taxon>Pseudomonadati</taxon>
        <taxon>Pseudomonadota</taxon>
        <taxon>Gammaproteobacteria</taxon>
        <taxon>Pseudomonadales</taxon>
        <taxon>Pseudomonadaceae</taxon>
        <taxon>Pseudomonas</taxon>
    </lineage>
</organism>